<feature type="transmembrane region" description="Helical" evidence="1">
    <location>
        <begin position="73"/>
        <end position="94"/>
    </location>
</feature>
<organism evidence="2 3">
    <name type="scientific">Hypholoma sublateritium (strain FD-334 SS-4)</name>
    <dbReference type="NCBI Taxonomy" id="945553"/>
    <lineage>
        <taxon>Eukaryota</taxon>
        <taxon>Fungi</taxon>
        <taxon>Dikarya</taxon>
        <taxon>Basidiomycota</taxon>
        <taxon>Agaricomycotina</taxon>
        <taxon>Agaricomycetes</taxon>
        <taxon>Agaricomycetidae</taxon>
        <taxon>Agaricales</taxon>
        <taxon>Agaricineae</taxon>
        <taxon>Strophariaceae</taxon>
        <taxon>Hypholoma</taxon>
    </lineage>
</organism>
<accession>A0A0D2KGX1</accession>
<sequence>MPAHKSNVQGYHPVPTQRALVPHPGMLFIVNIARNVEICSLWVTVSPFADVPPALFAALRAEGSFVGSAQFKAIVFASTVALVDWCATLLAMLAPW</sequence>
<name>A0A0D2KGX1_HYPSF</name>
<reference evidence="3" key="1">
    <citation type="submission" date="2014-04" db="EMBL/GenBank/DDBJ databases">
        <title>Evolutionary Origins and Diversification of the Mycorrhizal Mutualists.</title>
        <authorList>
            <consortium name="DOE Joint Genome Institute"/>
            <consortium name="Mycorrhizal Genomics Consortium"/>
            <person name="Kohler A."/>
            <person name="Kuo A."/>
            <person name="Nagy L.G."/>
            <person name="Floudas D."/>
            <person name="Copeland A."/>
            <person name="Barry K.W."/>
            <person name="Cichocki N."/>
            <person name="Veneault-Fourrey C."/>
            <person name="LaButti K."/>
            <person name="Lindquist E.A."/>
            <person name="Lipzen A."/>
            <person name="Lundell T."/>
            <person name="Morin E."/>
            <person name="Murat C."/>
            <person name="Riley R."/>
            <person name="Ohm R."/>
            <person name="Sun H."/>
            <person name="Tunlid A."/>
            <person name="Henrissat B."/>
            <person name="Grigoriev I.V."/>
            <person name="Hibbett D.S."/>
            <person name="Martin F."/>
        </authorList>
    </citation>
    <scope>NUCLEOTIDE SEQUENCE [LARGE SCALE GENOMIC DNA]</scope>
    <source>
        <strain evidence="3">FD-334 SS-4</strain>
    </source>
</reference>
<evidence type="ECO:0000256" key="1">
    <source>
        <dbReference type="SAM" id="Phobius"/>
    </source>
</evidence>
<protein>
    <submittedName>
        <fullName evidence="2">Uncharacterized protein</fullName>
    </submittedName>
</protein>
<gene>
    <name evidence="2" type="ORF">HYPSUDRAFT_72864</name>
</gene>
<dbReference type="EMBL" id="KN817713">
    <property type="protein sequence ID" value="KJA13797.1"/>
    <property type="molecule type" value="Genomic_DNA"/>
</dbReference>
<keyword evidence="1" id="KW-0472">Membrane</keyword>
<dbReference type="Proteomes" id="UP000054270">
    <property type="component" value="Unassembled WGS sequence"/>
</dbReference>
<evidence type="ECO:0000313" key="2">
    <source>
        <dbReference type="EMBL" id="KJA13797.1"/>
    </source>
</evidence>
<evidence type="ECO:0000313" key="3">
    <source>
        <dbReference type="Proteomes" id="UP000054270"/>
    </source>
</evidence>
<dbReference type="AlphaFoldDB" id="A0A0D2KGX1"/>
<keyword evidence="1" id="KW-0812">Transmembrane</keyword>
<keyword evidence="3" id="KW-1185">Reference proteome</keyword>
<keyword evidence="1" id="KW-1133">Transmembrane helix</keyword>
<proteinExistence type="predicted"/>